<dbReference type="SUPFAM" id="SSF51182">
    <property type="entry name" value="RmlC-like cupins"/>
    <property type="match status" value="1"/>
</dbReference>
<dbReference type="PANTHER" id="PTHR43698">
    <property type="entry name" value="RIBD C-TERMINAL DOMAIN CONTAINING PROTEIN"/>
    <property type="match status" value="1"/>
</dbReference>
<gene>
    <name evidence="2" type="ORF">AVDCRST_MAG58-432</name>
</gene>
<feature type="domain" description="Cupin type-2" evidence="1">
    <location>
        <begin position="40"/>
        <end position="100"/>
    </location>
</feature>
<dbReference type="AlphaFoldDB" id="A0A6J4QU04"/>
<dbReference type="Pfam" id="PF07883">
    <property type="entry name" value="Cupin_2"/>
    <property type="match status" value="1"/>
</dbReference>
<dbReference type="InterPro" id="IPR011051">
    <property type="entry name" value="RmlC_Cupin_sf"/>
</dbReference>
<sequence length="132" mass="14442">MRIVTARDFQTRRGPQEWFTGAVWMDASPAGPPPDAGVFRVFFEPGARTNWHTHPEGQVLFILSGICRVGKEGDPPVDVEAGGIVYFAPKERHWHGANRDSYVVHAAVNPAADTGGGTDWLEPVTNEQYAGI</sequence>
<protein>
    <submittedName>
        <fullName evidence="2">Transcriptional regulator</fullName>
    </submittedName>
</protein>
<evidence type="ECO:0000259" key="1">
    <source>
        <dbReference type="Pfam" id="PF07883"/>
    </source>
</evidence>
<evidence type="ECO:0000313" key="2">
    <source>
        <dbReference type="EMBL" id="CAA9447418.1"/>
    </source>
</evidence>
<accession>A0A6J4QU04</accession>
<organism evidence="2">
    <name type="scientific">uncultured Rubrobacteraceae bacterium</name>
    <dbReference type="NCBI Taxonomy" id="349277"/>
    <lineage>
        <taxon>Bacteria</taxon>
        <taxon>Bacillati</taxon>
        <taxon>Actinomycetota</taxon>
        <taxon>Rubrobacteria</taxon>
        <taxon>Rubrobacterales</taxon>
        <taxon>Rubrobacteraceae</taxon>
        <taxon>environmental samples</taxon>
    </lineage>
</organism>
<dbReference type="InterPro" id="IPR014710">
    <property type="entry name" value="RmlC-like_jellyroll"/>
</dbReference>
<dbReference type="InterPro" id="IPR047263">
    <property type="entry name" value="HNL-like_cupin"/>
</dbReference>
<dbReference type="CDD" id="cd02233">
    <property type="entry name" value="cupin_HNL-like"/>
    <property type="match status" value="1"/>
</dbReference>
<proteinExistence type="predicted"/>
<name>A0A6J4QU04_9ACTN</name>
<dbReference type="PANTHER" id="PTHR43698:SF1">
    <property type="entry name" value="BLL4564 PROTEIN"/>
    <property type="match status" value="1"/>
</dbReference>
<dbReference type="Gene3D" id="2.60.120.10">
    <property type="entry name" value="Jelly Rolls"/>
    <property type="match status" value="1"/>
</dbReference>
<dbReference type="InterPro" id="IPR013096">
    <property type="entry name" value="Cupin_2"/>
</dbReference>
<reference evidence="2" key="1">
    <citation type="submission" date="2020-02" db="EMBL/GenBank/DDBJ databases">
        <authorList>
            <person name="Meier V. D."/>
        </authorList>
    </citation>
    <scope>NUCLEOTIDE SEQUENCE</scope>
    <source>
        <strain evidence="2">AVDCRST_MAG58</strain>
    </source>
</reference>
<dbReference type="EMBL" id="CADCVF010000012">
    <property type="protein sequence ID" value="CAA9447418.1"/>
    <property type="molecule type" value="Genomic_DNA"/>
</dbReference>